<dbReference type="AlphaFoldDB" id="A0A9W6TNS0"/>
<comment type="subcellular location">
    <subcellularLocation>
        <location evidence="1">Nucleus</location>
    </subcellularLocation>
</comment>
<dbReference type="Pfam" id="PF08783">
    <property type="entry name" value="DWNN"/>
    <property type="match status" value="1"/>
</dbReference>
<evidence type="ECO:0000259" key="6">
    <source>
        <dbReference type="PROSITE" id="PS51282"/>
    </source>
</evidence>
<sequence length="170" mass="18115">MSIHFKFKSAKEFDTVTFPGAVIRVLDLKKAIVDKKKLAKGLDFDLVITDAQNGRVYDDENTQLPRNTSVTVKRIPSQQPGSGLLARMKQEAAVAAAAAAAAAIHASPPVAPMAGPSPVLPAGAAPTQPYVARRSLVCGVHERLKWLTSSLLVSVALLCCVRAAGWTRCR</sequence>
<protein>
    <submittedName>
        <fullName evidence="7">Unnamed protein product</fullName>
    </submittedName>
</protein>
<dbReference type="InterPro" id="IPR033489">
    <property type="entry name" value="RBBP6"/>
</dbReference>
<keyword evidence="4" id="KW-0862">Zinc</keyword>
<dbReference type="OrthoDB" id="106784at2759"/>
<dbReference type="GO" id="GO:0006511">
    <property type="term" value="P:ubiquitin-dependent protein catabolic process"/>
    <property type="evidence" value="ECO:0007669"/>
    <property type="project" value="TreeGrafter"/>
</dbReference>
<dbReference type="InterPro" id="IPR014891">
    <property type="entry name" value="DWNN_domain"/>
</dbReference>
<dbReference type="GO" id="GO:0008270">
    <property type="term" value="F:zinc ion binding"/>
    <property type="evidence" value="ECO:0007669"/>
    <property type="project" value="UniProtKB-KW"/>
</dbReference>
<dbReference type="Gene3D" id="3.10.20.90">
    <property type="entry name" value="Phosphatidylinositol 3-kinase Catalytic Subunit, Chain A, domain 1"/>
    <property type="match status" value="1"/>
</dbReference>
<evidence type="ECO:0000256" key="2">
    <source>
        <dbReference type="ARBA" id="ARBA00022723"/>
    </source>
</evidence>
<evidence type="ECO:0000256" key="1">
    <source>
        <dbReference type="ARBA" id="ARBA00004123"/>
    </source>
</evidence>
<dbReference type="EMBL" id="BSXW01000249">
    <property type="protein sequence ID" value="GMF16353.1"/>
    <property type="molecule type" value="Genomic_DNA"/>
</dbReference>
<dbReference type="PANTHER" id="PTHR15439">
    <property type="entry name" value="RETINOBLASTOMA-BINDING PROTEIN 6"/>
    <property type="match status" value="1"/>
</dbReference>
<proteinExistence type="predicted"/>
<dbReference type="SMART" id="SM01180">
    <property type="entry name" value="DWNN"/>
    <property type="match status" value="1"/>
</dbReference>
<organism evidence="7 8">
    <name type="scientific">Phytophthora lilii</name>
    <dbReference type="NCBI Taxonomy" id="2077276"/>
    <lineage>
        <taxon>Eukaryota</taxon>
        <taxon>Sar</taxon>
        <taxon>Stramenopiles</taxon>
        <taxon>Oomycota</taxon>
        <taxon>Peronosporomycetes</taxon>
        <taxon>Peronosporales</taxon>
        <taxon>Peronosporaceae</taxon>
        <taxon>Phytophthora</taxon>
    </lineage>
</organism>
<dbReference type="GO" id="GO:0061630">
    <property type="term" value="F:ubiquitin protein ligase activity"/>
    <property type="evidence" value="ECO:0007669"/>
    <property type="project" value="InterPro"/>
</dbReference>
<dbReference type="GO" id="GO:0005634">
    <property type="term" value="C:nucleus"/>
    <property type="evidence" value="ECO:0007669"/>
    <property type="project" value="UniProtKB-SubCell"/>
</dbReference>
<dbReference type="PANTHER" id="PTHR15439:SF0">
    <property type="entry name" value="CELL DIVISION CYCLE AND APOPTOSIS REGULATOR PROTEIN 1-RELATED"/>
    <property type="match status" value="1"/>
</dbReference>
<evidence type="ECO:0000256" key="4">
    <source>
        <dbReference type="ARBA" id="ARBA00022833"/>
    </source>
</evidence>
<dbReference type="Proteomes" id="UP001165083">
    <property type="component" value="Unassembled WGS sequence"/>
</dbReference>
<keyword evidence="8" id="KW-1185">Reference proteome</keyword>
<dbReference type="GO" id="GO:0016567">
    <property type="term" value="P:protein ubiquitination"/>
    <property type="evidence" value="ECO:0007669"/>
    <property type="project" value="InterPro"/>
</dbReference>
<gene>
    <name evidence="7" type="ORF">Plil01_000580700</name>
</gene>
<keyword evidence="2" id="KW-0479">Metal-binding</keyword>
<evidence type="ECO:0000313" key="8">
    <source>
        <dbReference type="Proteomes" id="UP001165083"/>
    </source>
</evidence>
<dbReference type="GO" id="GO:0006397">
    <property type="term" value="P:mRNA processing"/>
    <property type="evidence" value="ECO:0007669"/>
    <property type="project" value="InterPro"/>
</dbReference>
<keyword evidence="5" id="KW-0539">Nucleus</keyword>
<evidence type="ECO:0000256" key="5">
    <source>
        <dbReference type="ARBA" id="ARBA00023242"/>
    </source>
</evidence>
<accession>A0A9W6TNS0</accession>
<evidence type="ECO:0000256" key="3">
    <source>
        <dbReference type="ARBA" id="ARBA00022771"/>
    </source>
</evidence>
<reference evidence="7" key="1">
    <citation type="submission" date="2023-04" db="EMBL/GenBank/DDBJ databases">
        <title>Phytophthora lilii NBRC 32176.</title>
        <authorList>
            <person name="Ichikawa N."/>
            <person name="Sato H."/>
            <person name="Tonouchi N."/>
        </authorList>
    </citation>
    <scope>NUCLEOTIDE SEQUENCE</scope>
    <source>
        <strain evidence="7">NBRC 32176</strain>
    </source>
</reference>
<feature type="domain" description="DWNN" evidence="6">
    <location>
        <begin position="3"/>
        <end position="76"/>
    </location>
</feature>
<evidence type="ECO:0000313" key="7">
    <source>
        <dbReference type="EMBL" id="GMF16353.1"/>
    </source>
</evidence>
<dbReference type="PROSITE" id="PS51282">
    <property type="entry name" value="DWNN"/>
    <property type="match status" value="1"/>
</dbReference>
<name>A0A9W6TNS0_9STRA</name>
<keyword evidence="3" id="KW-0863">Zinc-finger</keyword>
<comment type="caution">
    <text evidence="7">The sequence shown here is derived from an EMBL/GenBank/DDBJ whole genome shotgun (WGS) entry which is preliminary data.</text>
</comment>